<dbReference type="SUPFAM" id="SSF53955">
    <property type="entry name" value="Lysozyme-like"/>
    <property type="match status" value="1"/>
</dbReference>
<evidence type="ECO:0000259" key="1">
    <source>
        <dbReference type="Pfam" id="PF01464"/>
    </source>
</evidence>
<evidence type="ECO:0000313" key="2">
    <source>
        <dbReference type="EMBL" id="MDW0111420.1"/>
    </source>
</evidence>
<dbReference type="InterPro" id="IPR008258">
    <property type="entry name" value="Transglycosylase_SLT_dom_1"/>
</dbReference>
<dbReference type="Gene3D" id="1.10.530.10">
    <property type="match status" value="1"/>
</dbReference>
<accession>A0ABU4G376</accession>
<dbReference type="RefSeq" id="WP_317937078.1">
    <property type="nucleotide sequence ID" value="NZ_JAUBDH010000014.1"/>
</dbReference>
<evidence type="ECO:0000313" key="3">
    <source>
        <dbReference type="Proteomes" id="UP001280629"/>
    </source>
</evidence>
<dbReference type="InterPro" id="IPR023346">
    <property type="entry name" value="Lysozyme-like_dom_sf"/>
</dbReference>
<dbReference type="EMBL" id="JAUBDH010000014">
    <property type="protein sequence ID" value="MDW0111420.1"/>
    <property type="molecule type" value="Genomic_DNA"/>
</dbReference>
<feature type="domain" description="Transglycosylase SLT" evidence="1">
    <location>
        <begin position="114"/>
        <end position="222"/>
    </location>
</feature>
<reference evidence="2 3" key="1">
    <citation type="submission" date="2023-06" db="EMBL/GenBank/DDBJ databases">
        <title>Sporosarcina sp. nov., isolated from Korean traditional fermented seafood 'Jeotgal'.</title>
        <authorList>
            <person name="Yang A.-I."/>
            <person name="Shin N.-R."/>
        </authorList>
    </citation>
    <scope>NUCLEOTIDE SEQUENCE [LARGE SCALE GENOMIC DNA]</scope>
    <source>
        <strain evidence="2 3">KCTC3840</strain>
    </source>
</reference>
<organism evidence="2 3">
    <name type="scientific">Sporosarcina aquimarina</name>
    <dbReference type="NCBI Taxonomy" id="114975"/>
    <lineage>
        <taxon>Bacteria</taxon>
        <taxon>Bacillati</taxon>
        <taxon>Bacillota</taxon>
        <taxon>Bacilli</taxon>
        <taxon>Bacillales</taxon>
        <taxon>Caryophanaceae</taxon>
        <taxon>Sporosarcina</taxon>
    </lineage>
</organism>
<sequence>MDTRMMRTLFELNSLQTLGAVQSAAEPASGSSDFFQSLVNEMTSGQSISDSLSSYSATTLGSIKSPLEVNPFAFVTAPAVQSSSDVTFIDSVSASRPPISTSNAGELPTAYAPLIDRAAQRYNVPPALIAGVIKQESNFNNDVVSYAGAKGLMQLMPGTAKFLGVQDSFDPEQNIMGGAKYLRQMLDQFDGDVKLSLAAYNAGPGNVRKYGGIPPFRETQNYVTKVLNNVDTFKA</sequence>
<comment type="caution">
    <text evidence="2">The sequence shown here is derived from an EMBL/GenBank/DDBJ whole genome shotgun (WGS) entry which is preliminary data.</text>
</comment>
<dbReference type="Pfam" id="PF01464">
    <property type="entry name" value="SLT"/>
    <property type="match status" value="1"/>
</dbReference>
<protein>
    <submittedName>
        <fullName evidence="2">Lytic transglycosylase domain-containing protein</fullName>
    </submittedName>
</protein>
<dbReference type="Proteomes" id="UP001280629">
    <property type="component" value="Unassembled WGS sequence"/>
</dbReference>
<dbReference type="CDD" id="cd13401">
    <property type="entry name" value="Slt70-like"/>
    <property type="match status" value="1"/>
</dbReference>
<dbReference type="PANTHER" id="PTHR37423">
    <property type="entry name" value="SOLUBLE LYTIC MUREIN TRANSGLYCOSYLASE-RELATED"/>
    <property type="match status" value="1"/>
</dbReference>
<keyword evidence="3" id="KW-1185">Reference proteome</keyword>
<name>A0ABU4G376_9BACL</name>
<proteinExistence type="predicted"/>
<dbReference type="PANTHER" id="PTHR37423:SF2">
    <property type="entry name" value="MEMBRANE-BOUND LYTIC MUREIN TRANSGLYCOSYLASE C"/>
    <property type="match status" value="1"/>
</dbReference>
<gene>
    <name evidence="2" type="ORF">QT716_15465</name>
</gene>